<accession>A0A944QVE5</accession>
<comment type="caution">
    <text evidence="1">The sequence shown here is derived from an EMBL/GenBank/DDBJ whole genome shotgun (WGS) entry which is preliminary data.</text>
</comment>
<dbReference type="NCBIfam" id="TIGR03748">
    <property type="entry name" value="conj_PilL"/>
    <property type="match status" value="1"/>
</dbReference>
<proteinExistence type="predicted"/>
<organism evidence="1 2">
    <name type="scientific">Candidatus Thiodiazotropha taylori</name>
    <dbReference type="NCBI Taxonomy" id="2792791"/>
    <lineage>
        <taxon>Bacteria</taxon>
        <taxon>Pseudomonadati</taxon>
        <taxon>Pseudomonadota</taxon>
        <taxon>Gammaproteobacteria</taxon>
        <taxon>Chromatiales</taxon>
        <taxon>Sedimenticolaceae</taxon>
        <taxon>Candidatus Thiodiazotropha</taxon>
    </lineage>
</organism>
<protein>
    <submittedName>
        <fullName evidence="1">Pili assembly chaperone</fullName>
    </submittedName>
</protein>
<name>A0A944QVE5_9GAMM</name>
<gene>
    <name evidence="1" type="ORF">KME65_13255</name>
</gene>
<sequence length="166" mass="17957">MKRSIFHPTHPITATAICLAGICTVASVNLQAGDLQVGRYSLFAATPTEAQSELLAATVTVRLPDRIQTVGEAVRYLLHRSGYRLAAPESIGPDTAALFALPLPAAHRNLGPMTLEDALETLAGPAFRLVQDPVHRLITFERCTTDQLAVREERTTAEVEVAQDDD</sequence>
<reference evidence="1 2" key="1">
    <citation type="submission" date="2021-05" db="EMBL/GenBank/DDBJ databases">
        <title>Genetic and Functional Diversity in Clade A Lucinid endosymbionts from the Bahamas.</title>
        <authorList>
            <person name="Giani N.M."/>
            <person name="Engel A.S."/>
            <person name="Campbell B.J."/>
        </authorList>
    </citation>
    <scope>NUCLEOTIDE SEQUENCE [LARGE SCALE GENOMIC DNA]</scope>
    <source>
        <strain evidence="1">LUC16012Gg_MoonRockCtena</strain>
    </source>
</reference>
<dbReference type="EMBL" id="JAHHGM010000012">
    <property type="protein sequence ID" value="MBT2989915.1"/>
    <property type="molecule type" value="Genomic_DNA"/>
</dbReference>
<evidence type="ECO:0000313" key="2">
    <source>
        <dbReference type="Proteomes" id="UP000770889"/>
    </source>
</evidence>
<dbReference type="Proteomes" id="UP000770889">
    <property type="component" value="Unassembled WGS sequence"/>
</dbReference>
<evidence type="ECO:0000313" key="1">
    <source>
        <dbReference type="EMBL" id="MBT2989915.1"/>
    </source>
</evidence>
<dbReference type="AlphaFoldDB" id="A0A944QVE5"/>
<dbReference type="InterPro" id="IPR022260">
    <property type="entry name" value="Integr_conj_element_PilL"/>
</dbReference>